<dbReference type="GO" id="GO:0005794">
    <property type="term" value="C:Golgi apparatus"/>
    <property type="evidence" value="ECO:0007669"/>
    <property type="project" value="TreeGrafter"/>
</dbReference>
<keyword evidence="14" id="KW-1185">Reference proteome</keyword>
<dbReference type="Gene3D" id="3.50.4.10">
    <property type="entry name" value="Hepatocyte Growth Factor"/>
    <property type="match status" value="2"/>
</dbReference>
<evidence type="ECO:0000259" key="12">
    <source>
        <dbReference type="PROSITE" id="PS50948"/>
    </source>
</evidence>
<dbReference type="Proteomes" id="UP000749559">
    <property type="component" value="Unassembled WGS sequence"/>
</dbReference>
<dbReference type="InterPro" id="IPR003859">
    <property type="entry name" value="Galactosyl_T"/>
</dbReference>
<dbReference type="AlphaFoldDB" id="A0A8S4PZ00"/>
<comment type="pathway">
    <text evidence="2">Protein modification; protein glycosylation.</text>
</comment>
<evidence type="ECO:0000256" key="6">
    <source>
        <dbReference type="ARBA" id="ARBA00022692"/>
    </source>
</evidence>
<dbReference type="GO" id="GO:0016020">
    <property type="term" value="C:membrane"/>
    <property type="evidence" value="ECO:0007669"/>
    <property type="project" value="UniProtKB-SubCell"/>
</dbReference>
<evidence type="ECO:0000256" key="1">
    <source>
        <dbReference type="ARBA" id="ARBA00004606"/>
    </source>
</evidence>
<comment type="similarity">
    <text evidence="3">Belongs to the glycosyltransferase 7 family.</text>
</comment>
<evidence type="ECO:0000256" key="4">
    <source>
        <dbReference type="ARBA" id="ARBA00022676"/>
    </source>
</evidence>
<evidence type="ECO:0000313" key="14">
    <source>
        <dbReference type="Proteomes" id="UP000749559"/>
    </source>
</evidence>
<protein>
    <recommendedName>
        <fullName evidence="12">Apple domain-containing protein</fullName>
    </recommendedName>
</protein>
<keyword evidence="4" id="KW-0328">Glycosyltransferase</keyword>
<dbReference type="InterPro" id="IPR027995">
    <property type="entry name" value="Galactosyl_T_N"/>
</dbReference>
<dbReference type="PANTHER" id="PTHR19300">
    <property type="entry name" value="BETA-1,4-GALACTOSYLTRANSFERASE"/>
    <property type="match status" value="1"/>
</dbReference>
<dbReference type="PROSITE" id="PS50948">
    <property type="entry name" value="PAN"/>
    <property type="match status" value="2"/>
</dbReference>
<keyword evidence="10" id="KW-0325">Glycoprotein</keyword>
<dbReference type="OrthoDB" id="10016069at2759"/>
<reference evidence="13" key="1">
    <citation type="submission" date="2022-03" db="EMBL/GenBank/DDBJ databases">
        <authorList>
            <person name="Martin C."/>
        </authorList>
    </citation>
    <scope>NUCLEOTIDE SEQUENCE</scope>
</reference>
<feature type="transmembrane region" description="Helical" evidence="11">
    <location>
        <begin position="31"/>
        <end position="50"/>
    </location>
</feature>
<dbReference type="InterPro" id="IPR027791">
    <property type="entry name" value="Galactosyl_T_C"/>
</dbReference>
<dbReference type="InterPro" id="IPR029044">
    <property type="entry name" value="Nucleotide-diphossugar_trans"/>
</dbReference>
<evidence type="ECO:0000256" key="9">
    <source>
        <dbReference type="ARBA" id="ARBA00023136"/>
    </source>
</evidence>
<dbReference type="GO" id="GO:0005975">
    <property type="term" value="P:carbohydrate metabolic process"/>
    <property type="evidence" value="ECO:0007669"/>
    <property type="project" value="InterPro"/>
</dbReference>
<keyword evidence="8 11" id="KW-1133">Transmembrane helix</keyword>
<proteinExistence type="inferred from homology"/>
<feature type="domain" description="Apple" evidence="12">
    <location>
        <begin position="126"/>
        <end position="198"/>
    </location>
</feature>
<keyword evidence="7" id="KW-0735">Signal-anchor</keyword>
<evidence type="ECO:0000256" key="7">
    <source>
        <dbReference type="ARBA" id="ARBA00022968"/>
    </source>
</evidence>
<keyword evidence="5" id="KW-0808">Transferase</keyword>
<evidence type="ECO:0000256" key="5">
    <source>
        <dbReference type="ARBA" id="ARBA00022679"/>
    </source>
</evidence>
<dbReference type="InterPro" id="IPR003609">
    <property type="entry name" value="Pan_app"/>
</dbReference>
<comment type="subcellular location">
    <subcellularLocation>
        <location evidence="1">Membrane</location>
        <topology evidence="1">Single-pass type II membrane protein</topology>
    </subcellularLocation>
</comment>
<dbReference type="SUPFAM" id="SSF53448">
    <property type="entry name" value="Nucleotide-diphospho-sugar transferases"/>
    <property type="match status" value="1"/>
</dbReference>
<name>A0A8S4PZ00_OWEFU</name>
<feature type="domain" description="Apple" evidence="12">
    <location>
        <begin position="201"/>
        <end position="273"/>
    </location>
</feature>
<dbReference type="CDD" id="cd00899">
    <property type="entry name" value="b4GalT"/>
    <property type="match status" value="1"/>
</dbReference>
<dbReference type="GO" id="GO:0008378">
    <property type="term" value="F:galactosyltransferase activity"/>
    <property type="evidence" value="ECO:0007669"/>
    <property type="project" value="TreeGrafter"/>
</dbReference>
<dbReference type="Pfam" id="PF13733">
    <property type="entry name" value="Glyco_transf_7N"/>
    <property type="match status" value="1"/>
</dbReference>
<organism evidence="13 14">
    <name type="scientific">Owenia fusiformis</name>
    <name type="common">Polychaete worm</name>
    <dbReference type="NCBI Taxonomy" id="6347"/>
    <lineage>
        <taxon>Eukaryota</taxon>
        <taxon>Metazoa</taxon>
        <taxon>Spiralia</taxon>
        <taxon>Lophotrochozoa</taxon>
        <taxon>Annelida</taxon>
        <taxon>Polychaeta</taxon>
        <taxon>Sedentaria</taxon>
        <taxon>Canalipalpata</taxon>
        <taxon>Sabellida</taxon>
        <taxon>Oweniida</taxon>
        <taxon>Oweniidae</taxon>
        <taxon>Owenia</taxon>
    </lineage>
</organism>
<evidence type="ECO:0000256" key="2">
    <source>
        <dbReference type="ARBA" id="ARBA00004922"/>
    </source>
</evidence>
<dbReference type="GO" id="GO:0033842">
    <property type="term" value="F:N-acetyl-beta-glucosaminyl-derivative 4-beta-N-acetylgalactosaminyltransferase activity"/>
    <property type="evidence" value="ECO:0007669"/>
    <property type="project" value="TreeGrafter"/>
</dbReference>
<dbReference type="GO" id="GO:0006688">
    <property type="term" value="P:glycosphingolipid biosynthetic process"/>
    <property type="evidence" value="ECO:0007669"/>
    <property type="project" value="TreeGrafter"/>
</dbReference>
<dbReference type="Pfam" id="PF02709">
    <property type="entry name" value="Glyco_transf_7C"/>
    <property type="match status" value="1"/>
</dbReference>
<dbReference type="Pfam" id="PF00024">
    <property type="entry name" value="PAN_1"/>
    <property type="match status" value="2"/>
</dbReference>
<comment type="caution">
    <text evidence="13">The sequence shown here is derived from an EMBL/GenBank/DDBJ whole genome shotgun (WGS) entry which is preliminary data.</text>
</comment>
<keyword evidence="9 11" id="KW-0472">Membrane</keyword>
<sequence>MGKLSQTRFNHRQQNVCCLYRLLRENFYKSLISLLLVFLILQYGINIFIYKKHYLHPFLVSVSNSSSRTLSGFLHADHSLLMSSIFGVPYNASVNITRRWNSSDFAPKPRDPTQPLCPVIPSHLGCNQMLLYEDKVQRGPDLETYSNITAENCSKLCLENMQCVAASFDVNVSPECWLHHGNGAIENRKQALLFKKDCSGCHMVSYKGQVQMGPDMLVIANITSEQCKAACQIDEKCQSSTWDNKDGSVSCFMHNKQKARSKQKNAVHFRKICESNKKHAVKISSSRPSFKELATKYPDVEIGGRWNPTNCTSHHKVAIIIPYRDRAEHLRVFLNNMHPFLQKQGLDYGIYIIEEAPPTKFNRAMLMNIGFNEAKRMYNYDCYIFHDVDLLPEDDRNLYTCPESPRHMSAAVDSLGYRLPYIDIFGGVSAMKREHFEKINGFSNMFWGWGGEDDDLAARVKHHKLKITRYPMEIARYKMIKHAKDTPNPSRFKILLDGWKRFKSDGLNSLQYKVLDIRLEPLYTLINVDLAEAMQSASERLGMKMAMLLSHRTCRTSTPQPIFLSHNSPFPYLQNFLKRNGKRMSMNGRAIFQRNSLQKPPQPRTTVSGKD</sequence>
<dbReference type="EMBL" id="CAIIXF020000011">
    <property type="protein sequence ID" value="CAH1799519.1"/>
    <property type="molecule type" value="Genomic_DNA"/>
</dbReference>
<keyword evidence="6 11" id="KW-0812">Transmembrane</keyword>
<dbReference type="PRINTS" id="PR02050">
    <property type="entry name" value="B14GALTRFASE"/>
</dbReference>
<gene>
    <name evidence="13" type="ORF">OFUS_LOCUS23526</name>
</gene>
<evidence type="ECO:0000313" key="13">
    <source>
        <dbReference type="EMBL" id="CAH1799519.1"/>
    </source>
</evidence>
<evidence type="ECO:0000256" key="11">
    <source>
        <dbReference type="SAM" id="Phobius"/>
    </source>
</evidence>
<accession>A0A8S4PZ00</accession>
<dbReference type="PANTHER" id="PTHR19300:SF57">
    <property type="entry name" value="BETA-1,4-N-ACETYLGALACTOSAMINYLTRANSFERASE"/>
    <property type="match status" value="1"/>
</dbReference>
<evidence type="ECO:0000256" key="3">
    <source>
        <dbReference type="ARBA" id="ARBA00005735"/>
    </source>
</evidence>
<dbReference type="SMART" id="SM00473">
    <property type="entry name" value="PAN_AP"/>
    <property type="match status" value="2"/>
</dbReference>
<dbReference type="Gene3D" id="3.90.550.10">
    <property type="entry name" value="Spore Coat Polysaccharide Biosynthesis Protein SpsA, Chain A"/>
    <property type="match status" value="1"/>
</dbReference>
<evidence type="ECO:0000256" key="8">
    <source>
        <dbReference type="ARBA" id="ARBA00022989"/>
    </source>
</evidence>
<evidence type="ECO:0000256" key="10">
    <source>
        <dbReference type="ARBA" id="ARBA00023180"/>
    </source>
</evidence>